<reference evidence="1" key="2">
    <citation type="submission" date="2023-05" db="EMBL/GenBank/DDBJ databases">
        <authorList>
            <person name="Fouks B."/>
        </authorList>
    </citation>
    <scope>NUCLEOTIDE SEQUENCE</scope>
    <source>
        <strain evidence="1">Stay&amp;Tobe</strain>
        <tissue evidence="1">Testes</tissue>
    </source>
</reference>
<reference evidence="1" key="1">
    <citation type="journal article" date="2023" name="IScience">
        <title>Live-bearing cockroach genome reveals convergent evolutionary mechanisms linked to viviparity in insects and beyond.</title>
        <authorList>
            <person name="Fouks B."/>
            <person name="Harrison M.C."/>
            <person name="Mikhailova A.A."/>
            <person name="Marchal E."/>
            <person name="English S."/>
            <person name="Carruthers M."/>
            <person name="Jennings E.C."/>
            <person name="Chiamaka E.L."/>
            <person name="Frigard R.A."/>
            <person name="Pippel M."/>
            <person name="Attardo G.M."/>
            <person name="Benoit J.B."/>
            <person name="Bornberg-Bauer E."/>
            <person name="Tobe S.S."/>
        </authorList>
    </citation>
    <scope>NUCLEOTIDE SEQUENCE</scope>
    <source>
        <strain evidence="1">Stay&amp;Tobe</strain>
    </source>
</reference>
<comment type="caution">
    <text evidence="1">The sequence shown here is derived from an EMBL/GenBank/DDBJ whole genome shotgun (WGS) entry which is preliminary data.</text>
</comment>
<protein>
    <submittedName>
        <fullName evidence="1">Uncharacterized protein</fullName>
    </submittedName>
</protein>
<dbReference type="EMBL" id="JASPKZ010000012">
    <property type="protein sequence ID" value="KAJ9601550.1"/>
    <property type="molecule type" value="Genomic_DNA"/>
</dbReference>
<organism evidence="1 2">
    <name type="scientific">Diploptera punctata</name>
    <name type="common">Pacific beetle cockroach</name>
    <dbReference type="NCBI Taxonomy" id="6984"/>
    <lineage>
        <taxon>Eukaryota</taxon>
        <taxon>Metazoa</taxon>
        <taxon>Ecdysozoa</taxon>
        <taxon>Arthropoda</taxon>
        <taxon>Hexapoda</taxon>
        <taxon>Insecta</taxon>
        <taxon>Pterygota</taxon>
        <taxon>Neoptera</taxon>
        <taxon>Polyneoptera</taxon>
        <taxon>Dictyoptera</taxon>
        <taxon>Blattodea</taxon>
        <taxon>Blaberoidea</taxon>
        <taxon>Blaberidae</taxon>
        <taxon>Diplopterinae</taxon>
        <taxon>Diploptera</taxon>
    </lineage>
</organism>
<keyword evidence="2" id="KW-1185">Reference proteome</keyword>
<feature type="non-terminal residue" evidence="1">
    <location>
        <position position="49"/>
    </location>
</feature>
<gene>
    <name evidence="1" type="ORF">L9F63_000293</name>
</gene>
<dbReference type="AlphaFoldDB" id="A0AAD8ALV3"/>
<evidence type="ECO:0000313" key="1">
    <source>
        <dbReference type="EMBL" id="KAJ9601550.1"/>
    </source>
</evidence>
<proteinExistence type="predicted"/>
<sequence>NSGSRCRDSLCSKRWLKYTGSPMSRIDKAEFRNEKCIDSYTFSDFKVRH</sequence>
<dbReference type="Proteomes" id="UP001233999">
    <property type="component" value="Unassembled WGS sequence"/>
</dbReference>
<name>A0AAD8ALV3_DIPPU</name>
<evidence type="ECO:0000313" key="2">
    <source>
        <dbReference type="Proteomes" id="UP001233999"/>
    </source>
</evidence>
<accession>A0AAD8ALV3</accession>